<feature type="domain" description="Trichohyalin-plectin-homology" evidence="9">
    <location>
        <begin position="144"/>
        <end position="481"/>
    </location>
</feature>
<feature type="coiled-coil region" evidence="7">
    <location>
        <begin position="71"/>
        <end position="134"/>
    </location>
</feature>
<evidence type="ECO:0000256" key="1">
    <source>
        <dbReference type="ARBA" id="ARBA00004300"/>
    </source>
</evidence>
<evidence type="ECO:0000259" key="9">
    <source>
        <dbReference type="Pfam" id="PF13868"/>
    </source>
</evidence>
<keyword evidence="11" id="KW-1185">Reference proteome</keyword>
<dbReference type="EMBL" id="JBJQND010000013">
    <property type="protein sequence ID" value="KAL3856322.1"/>
    <property type="molecule type" value="Genomic_DNA"/>
</dbReference>
<keyword evidence="5 7" id="KW-0175">Coiled coil</keyword>
<dbReference type="Proteomes" id="UP001634394">
    <property type="component" value="Unassembled WGS sequence"/>
</dbReference>
<dbReference type="PANTHER" id="PTHR31183">
    <property type="entry name" value="TRICHOPLEIN KERATIN FILAMENT-BINDING PROTEIN FAMILY MEMBER"/>
    <property type="match status" value="1"/>
</dbReference>
<evidence type="ECO:0000256" key="8">
    <source>
        <dbReference type="SAM" id="MobiDB-lite"/>
    </source>
</evidence>
<keyword evidence="6" id="KW-0206">Cytoskeleton</keyword>
<protein>
    <recommendedName>
        <fullName evidence="3">Trichoplein keratin filament-binding protein</fullName>
    </recommendedName>
</protein>
<feature type="coiled-coil region" evidence="7">
    <location>
        <begin position="171"/>
        <end position="311"/>
    </location>
</feature>
<feature type="region of interest" description="Disordered" evidence="8">
    <location>
        <begin position="447"/>
        <end position="468"/>
    </location>
</feature>
<evidence type="ECO:0000256" key="2">
    <source>
        <dbReference type="ARBA" id="ARBA00010777"/>
    </source>
</evidence>
<evidence type="ECO:0000256" key="7">
    <source>
        <dbReference type="SAM" id="Coils"/>
    </source>
</evidence>
<evidence type="ECO:0000256" key="3">
    <source>
        <dbReference type="ARBA" id="ARBA00017328"/>
    </source>
</evidence>
<organism evidence="10 11">
    <name type="scientific">Sinanodonta woodiana</name>
    <name type="common">Chinese pond mussel</name>
    <name type="synonym">Anodonta woodiana</name>
    <dbReference type="NCBI Taxonomy" id="1069815"/>
    <lineage>
        <taxon>Eukaryota</taxon>
        <taxon>Metazoa</taxon>
        <taxon>Spiralia</taxon>
        <taxon>Lophotrochozoa</taxon>
        <taxon>Mollusca</taxon>
        <taxon>Bivalvia</taxon>
        <taxon>Autobranchia</taxon>
        <taxon>Heteroconchia</taxon>
        <taxon>Palaeoheterodonta</taxon>
        <taxon>Unionida</taxon>
        <taxon>Unionoidea</taxon>
        <taxon>Unionidae</taxon>
        <taxon>Unioninae</taxon>
        <taxon>Sinanodonta</taxon>
    </lineage>
</organism>
<dbReference type="InterPro" id="IPR043596">
    <property type="entry name" value="CFAP53/TCHP"/>
</dbReference>
<evidence type="ECO:0000256" key="4">
    <source>
        <dbReference type="ARBA" id="ARBA00022490"/>
    </source>
</evidence>
<comment type="subcellular location">
    <subcellularLocation>
        <location evidence="1">Cytoplasm</location>
        <location evidence="1">Cytoskeleton</location>
        <location evidence="1">Microtubule organizing center</location>
        <location evidence="1">Centrosome</location>
    </subcellularLocation>
</comment>
<keyword evidence="4" id="KW-0963">Cytoplasm</keyword>
<evidence type="ECO:0000256" key="5">
    <source>
        <dbReference type="ARBA" id="ARBA00023054"/>
    </source>
</evidence>
<comment type="similarity">
    <text evidence="2">Belongs to the TCHP family.</text>
</comment>
<proteinExistence type="inferred from homology"/>
<gene>
    <name evidence="10" type="ORF">ACJMK2_011092</name>
</gene>
<dbReference type="GO" id="GO:0005813">
    <property type="term" value="C:centrosome"/>
    <property type="evidence" value="ECO:0007669"/>
    <property type="project" value="UniProtKB-SubCell"/>
</dbReference>
<reference evidence="10 11" key="1">
    <citation type="submission" date="2024-11" db="EMBL/GenBank/DDBJ databases">
        <title>Chromosome-level genome assembly of the freshwater bivalve Anodonta woodiana.</title>
        <authorList>
            <person name="Chen X."/>
        </authorList>
    </citation>
    <scope>NUCLEOTIDE SEQUENCE [LARGE SCALE GENOMIC DNA]</scope>
    <source>
        <strain evidence="10">MN2024</strain>
        <tissue evidence="10">Gills</tissue>
    </source>
</reference>
<evidence type="ECO:0000313" key="10">
    <source>
        <dbReference type="EMBL" id="KAL3856322.1"/>
    </source>
</evidence>
<dbReference type="PANTHER" id="PTHR31183:SF2">
    <property type="entry name" value="TRICHOPLEIN KERATIN FILAMENT-BINDING PROTEIN"/>
    <property type="match status" value="1"/>
</dbReference>
<evidence type="ECO:0000313" key="11">
    <source>
        <dbReference type="Proteomes" id="UP001634394"/>
    </source>
</evidence>
<dbReference type="AlphaFoldDB" id="A0ABD3V3T2"/>
<name>A0ABD3V3T2_SINWO</name>
<sequence>MALPTVPCYWSTRKDLYEQAIVKRRNHDVDFRQKWSNAADYFHKTDVSASKQKAWESEVSKKDSLDVYKKEKDKEEKRQNLERRRLKLSQMLKNERSRYEAELKGYSPDNYSRLEDMKERVDTLRSAREEKRKQIAEEKIYEHWRKNNPDLRRLESEQMKEHIVGSWVGQVEEKQERAEIERIEKEKYEEEMEKERLAALELDKQKEQKKLEEEKKLKQVLKGQMVELKKKEIEAEMLKQQQEALERQQLEIEELEEERKKMEAERQKQEFGRFLLRQHKTQMMRKSRKIQEELEMDKKILENLIQKEKELESVKTARREKAKADAAWMKKVIEDQLRLEKAREAELDMLYQDEAARVWQKREAEWERERVARERLMKEVLDERQNQIEDQMEDVRQQQEESLRQREILLREMEIANQMTRREQEEAEQQREALKLDLQEQITARHEQEVTVRKKKEAELNEEKKAEDDYEEFLRQETERMKLQRYNPKFYGKKQAWM</sequence>
<accession>A0ABD3V3T2</accession>
<dbReference type="InterPro" id="IPR043597">
    <property type="entry name" value="TPH_dom"/>
</dbReference>
<comment type="caution">
    <text evidence="10">The sequence shown here is derived from an EMBL/GenBank/DDBJ whole genome shotgun (WGS) entry which is preliminary data.</text>
</comment>
<evidence type="ECO:0000256" key="6">
    <source>
        <dbReference type="ARBA" id="ARBA00023212"/>
    </source>
</evidence>
<dbReference type="Pfam" id="PF13868">
    <property type="entry name" value="TPH"/>
    <property type="match status" value="1"/>
</dbReference>